<feature type="transmembrane region" description="Helical" evidence="1">
    <location>
        <begin position="171"/>
        <end position="189"/>
    </location>
</feature>
<name>A0A0F7FEY6_PAEDU</name>
<reference evidence="2 3" key="2">
    <citation type="journal article" date="2016" name="Genome Announc.">
        <title>Genome Sequence of a Gram-Positive Diazotroph, Paenibacillus durus Type Strain ATCC 35681.</title>
        <authorList>
            <person name="Halim M.A."/>
            <person name="Rahman A.Y."/>
            <person name="Sim K.S."/>
            <person name="Yam H.C."/>
            <person name="Rahim A.A."/>
            <person name="Ghazali A.H."/>
            <person name="Najimudin N."/>
        </authorList>
    </citation>
    <scope>NUCLEOTIDE SEQUENCE [LARGE SCALE GENOMIC DNA]</scope>
    <source>
        <strain evidence="2 3">ATCC 35681</strain>
    </source>
</reference>
<evidence type="ECO:0000313" key="2">
    <source>
        <dbReference type="EMBL" id="AKG37234.1"/>
    </source>
</evidence>
<evidence type="ECO:0008006" key="4">
    <source>
        <dbReference type="Google" id="ProtNLM"/>
    </source>
</evidence>
<dbReference type="EMBL" id="CP011114">
    <property type="protein sequence ID" value="AKG37234.1"/>
    <property type="molecule type" value="Genomic_DNA"/>
</dbReference>
<dbReference type="Proteomes" id="UP000034189">
    <property type="component" value="Chromosome"/>
</dbReference>
<feature type="transmembrane region" description="Helical" evidence="1">
    <location>
        <begin position="209"/>
        <end position="229"/>
    </location>
</feature>
<sequence>MQTLKDSLFMIRGDLRGDKIRIVITTLFSIVFMTYLAGLMGLLVNESADTHQRSVLPDYLLLAVVPFLGVVYSRRAMKYWSSDSYTKMLAYLRSLPIPLKAVLCKRKLQSVICFALNGALFFGLVYALAGHLRASISPLGYVVFSLTWIGYGLAITGLYIFIEFLYSGKAYFWLLLLIMLISFGVAMLVKFSGGNLLFYSLAYSKEWGLLSPLMWGTLIAGTVSVQLFSRWTILRLKSRDLV</sequence>
<feature type="transmembrane region" description="Helical" evidence="1">
    <location>
        <begin position="56"/>
        <end position="73"/>
    </location>
</feature>
<keyword evidence="1" id="KW-1133">Transmembrane helix</keyword>
<dbReference type="RefSeq" id="WP_025693755.1">
    <property type="nucleotide sequence ID" value="NZ_ASQQ01000014.1"/>
</dbReference>
<feature type="transmembrane region" description="Helical" evidence="1">
    <location>
        <begin position="20"/>
        <end position="44"/>
    </location>
</feature>
<evidence type="ECO:0000256" key="1">
    <source>
        <dbReference type="SAM" id="Phobius"/>
    </source>
</evidence>
<feature type="transmembrane region" description="Helical" evidence="1">
    <location>
        <begin position="108"/>
        <end position="129"/>
    </location>
</feature>
<reference evidence="2 3" key="1">
    <citation type="submission" date="2015-03" db="EMBL/GenBank/DDBJ databases">
        <authorList>
            <person name="Abdul Halim M."/>
        </authorList>
    </citation>
    <scope>NUCLEOTIDE SEQUENCE [LARGE SCALE GENOMIC DNA]</scope>
    <source>
        <strain evidence="2 3">ATCC 35681</strain>
    </source>
</reference>
<keyword evidence="1" id="KW-0812">Transmembrane</keyword>
<proteinExistence type="predicted"/>
<dbReference type="AlphaFoldDB" id="A0A0F7FEY6"/>
<feature type="transmembrane region" description="Helical" evidence="1">
    <location>
        <begin position="141"/>
        <end position="162"/>
    </location>
</feature>
<accession>A0A0F7FEY6</accession>
<keyword evidence="1" id="KW-0472">Membrane</keyword>
<evidence type="ECO:0000313" key="3">
    <source>
        <dbReference type="Proteomes" id="UP000034189"/>
    </source>
</evidence>
<organism evidence="2 3">
    <name type="scientific">Paenibacillus durus ATCC 35681</name>
    <dbReference type="NCBI Taxonomy" id="1333534"/>
    <lineage>
        <taxon>Bacteria</taxon>
        <taxon>Bacillati</taxon>
        <taxon>Bacillota</taxon>
        <taxon>Bacilli</taxon>
        <taxon>Bacillales</taxon>
        <taxon>Paenibacillaceae</taxon>
        <taxon>Paenibacillus</taxon>
    </lineage>
</organism>
<dbReference type="PATRIC" id="fig|1333534.5.peg.5311"/>
<gene>
    <name evidence="2" type="ORF">VK70_24320</name>
</gene>
<dbReference type="OrthoDB" id="2678055at2"/>
<dbReference type="HOGENOM" id="CLU_100574_0_0_9"/>
<protein>
    <recommendedName>
        <fullName evidence="4">ABC transporter permease</fullName>
    </recommendedName>
</protein>